<dbReference type="AlphaFoldDB" id="A0A518G3G0"/>
<keyword evidence="2" id="KW-1185">Reference proteome</keyword>
<organism evidence="1 2">
    <name type="scientific">Aureliella helgolandensis</name>
    <dbReference type="NCBI Taxonomy" id="2527968"/>
    <lineage>
        <taxon>Bacteria</taxon>
        <taxon>Pseudomonadati</taxon>
        <taxon>Planctomycetota</taxon>
        <taxon>Planctomycetia</taxon>
        <taxon>Pirellulales</taxon>
        <taxon>Pirellulaceae</taxon>
        <taxon>Aureliella</taxon>
    </lineage>
</organism>
<dbReference type="EMBL" id="CP036298">
    <property type="protein sequence ID" value="QDV23128.1"/>
    <property type="molecule type" value="Genomic_DNA"/>
</dbReference>
<dbReference type="Proteomes" id="UP000318017">
    <property type="component" value="Chromosome"/>
</dbReference>
<name>A0A518G3G0_9BACT</name>
<reference evidence="1 2" key="1">
    <citation type="submission" date="2019-02" db="EMBL/GenBank/DDBJ databases">
        <title>Deep-cultivation of Planctomycetes and their phenomic and genomic characterization uncovers novel biology.</title>
        <authorList>
            <person name="Wiegand S."/>
            <person name="Jogler M."/>
            <person name="Boedeker C."/>
            <person name="Pinto D."/>
            <person name="Vollmers J."/>
            <person name="Rivas-Marin E."/>
            <person name="Kohn T."/>
            <person name="Peeters S.H."/>
            <person name="Heuer A."/>
            <person name="Rast P."/>
            <person name="Oberbeckmann S."/>
            <person name="Bunk B."/>
            <person name="Jeske O."/>
            <person name="Meyerdierks A."/>
            <person name="Storesund J.E."/>
            <person name="Kallscheuer N."/>
            <person name="Luecker S."/>
            <person name="Lage O.M."/>
            <person name="Pohl T."/>
            <person name="Merkel B.J."/>
            <person name="Hornburger P."/>
            <person name="Mueller R.-W."/>
            <person name="Bruemmer F."/>
            <person name="Labrenz M."/>
            <person name="Spormann A.M."/>
            <person name="Op den Camp H."/>
            <person name="Overmann J."/>
            <person name="Amann R."/>
            <person name="Jetten M.S.M."/>
            <person name="Mascher T."/>
            <person name="Medema M.H."/>
            <person name="Devos D.P."/>
            <person name="Kaster A.-K."/>
            <person name="Ovreas L."/>
            <person name="Rohde M."/>
            <person name="Galperin M.Y."/>
            <person name="Jogler C."/>
        </authorList>
    </citation>
    <scope>NUCLEOTIDE SEQUENCE [LARGE SCALE GENOMIC DNA]</scope>
    <source>
        <strain evidence="1 2">Q31a</strain>
    </source>
</reference>
<protein>
    <submittedName>
        <fullName evidence="1">Uncharacterized protein</fullName>
    </submittedName>
</protein>
<gene>
    <name evidence="1" type="ORF">Q31a_14240</name>
</gene>
<evidence type="ECO:0000313" key="1">
    <source>
        <dbReference type="EMBL" id="QDV23128.1"/>
    </source>
</evidence>
<proteinExistence type="predicted"/>
<dbReference type="KEGG" id="ahel:Q31a_14240"/>
<sequence length="92" mass="10260">MILEQLQSTLPNSNSYAVVAMLRVCHEPSKYILGLACSENGLEPAKSPCPTTLKGESHRCPTQVIFLVRLVTSAISWRSLNFLCVRKRLLDD</sequence>
<evidence type="ECO:0000313" key="2">
    <source>
        <dbReference type="Proteomes" id="UP000318017"/>
    </source>
</evidence>
<accession>A0A518G3G0</accession>